<name>A0A318EPD9_9GAMM</name>
<feature type="transmembrane region" description="Helical" evidence="5">
    <location>
        <begin position="51"/>
        <end position="68"/>
    </location>
</feature>
<evidence type="ECO:0000313" key="7">
    <source>
        <dbReference type="Proteomes" id="UP000248330"/>
    </source>
</evidence>
<dbReference type="AlphaFoldDB" id="A0A318EPD9"/>
<comment type="function">
    <text evidence="5">Plays a role in cell envelope biogenesis, maintenance of cell envelope integrity and membrane homeostasis.</text>
</comment>
<feature type="transmembrane region" description="Helical" evidence="5">
    <location>
        <begin position="121"/>
        <end position="139"/>
    </location>
</feature>
<dbReference type="GO" id="GO:0005886">
    <property type="term" value="C:plasma membrane"/>
    <property type="evidence" value="ECO:0007669"/>
    <property type="project" value="UniProtKB-SubCell"/>
</dbReference>
<evidence type="ECO:0000256" key="3">
    <source>
        <dbReference type="ARBA" id="ARBA00022989"/>
    </source>
</evidence>
<comment type="similarity">
    <text evidence="5">Belongs to the YciB family.</text>
</comment>
<evidence type="ECO:0000256" key="1">
    <source>
        <dbReference type="ARBA" id="ARBA00022475"/>
    </source>
</evidence>
<reference evidence="6 7" key="1">
    <citation type="submission" date="2018-04" db="EMBL/GenBank/DDBJ databases">
        <title>Genomic Encyclopedia of Type Strains, Phase IV (KMG-IV): sequencing the most valuable type-strain genomes for metagenomic binning, comparative biology and taxonomic classification.</title>
        <authorList>
            <person name="Goeker M."/>
        </authorList>
    </citation>
    <scope>NUCLEOTIDE SEQUENCE [LARGE SCALE GENOMIC DNA]</scope>
    <source>
        <strain evidence="6 7">DSM 104150</strain>
    </source>
</reference>
<dbReference type="PANTHER" id="PTHR36917">
    <property type="entry name" value="INTRACELLULAR SEPTATION PROTEIN A-RELATED"/>
    <property type="match status" value="1"/>
</dbReference>
<protein>
    <recommendedName>
        <fullName evidence="5">Inner membrane-spanning protein YciB</fullName>
    </recommendedName>
</protein>
<evidence type="ECO:0000256" key="4">
    <source>
        <dbReference type="ARBA" id="ARBA00023136"/>
    </source>
</evidence>
<dbReference type="NCBIfam" id="TIGR00997">
    <property type="entry name" value="ispZ"/>
    <property type="match status" value="1"/>
</dbReference>
<dbReference type="OrthoDB" id="9788219at2"/>
<evidence type="ECO:0000256" key="5">
    <source>
        <dbReference type="HAMAP-Rule" id="MF_00189"/>
    </source>
</evidence>
<comment type="caution">
    <text evidence="6">The sequence shown here is derived from an EMBL/GenBank/DDBJ whole genome shotgun (WGS) entry which is preliminary data.</text>
</comment>
<sequence>MKALLDFAPALLFFGAYYVAGIYVATGVLIVSLFLLVAVYWLRERRIHKTHLITAVVAGLLGGLTLWIRDPAFIQYKPTAVYAVFSLALLLSHVIGDKVLLARIPQKTVTLPDPVWRKVNLAWAGFFAFCALLNVYVAQHFSEETWVQFKTFGFTLLMFVFFLAHVPFLRQYLPEE</sequence>
<feature type="transmembrane region" description="Helical" evidence="5">
    <location>
        <begin position="151"/>
        <end position="169"/>
    </location>
</feature>
<keyword evidence="5" id="KW-0997">Cell inner membrane</keyword>
<keyword evidence="4 5" id="KW-0472">Membrane</keyword>
<dbReference type="InterPro" id="IPR006008">
    <property type="entry name" value="YciB"/>
</dbReference>
<gene>
    <name evidence="5" type="primary">yciB</name>
    <name evidence="6" type="ORF">C8D93_101412</name>
</gene>
<dbReference type="HAMAP" id="MF_00189">
    <property type="entry name" value="YciB"/>
    <property type="match status" value="1"/>
</dbReference>
<dbReference type="PANTHER" id="PTHR36917:SF1">
    <property type="entry name" value="INNER MEMBRANE-SPANNING PROTEIN YCIB"/>
    <property type="match status" value="1"/>
</dbReference>
<accession>A0A318EPD9</accession>
<evidence type="ECO:0000313" key="6">
    <source>
        <dbReference type="EMBL" id="PXV71366.1"/>
    </source>
</evidence>
<dbReference type="EMBL" id="QICN01000001">
    <property type="protein sequence ID" value="PXV71366.1"/>
    <property type="molecule type" value="Genomic_DNA"/>
</dbReference>
<dbReference type="Pfam" id="PF04279">
    <property type="entry name" value="IspA"/>
    <property type="match status" value="1"/>
</dbReference>
<feature type="transmembrane region" description="Helical" evidence="5">
    <location>
        <begin position="20"/>
        <end position="42"/>
    </location>
</feature>
<comment type="subcellular location">
    <subcellularLocation>
        <location evidence="5">Cell inner membrane</location>
        <topology evidence="5">Multi-pass membrane protein</topology>
    </subcellularLocation>
</comment>
<keyword evidence="2 5" id="KW-0812">Transmembrane</keyword>
<organism evidence="6 7">
    <name type="scientific">Sinimarinibacterium flocculans</name>
    <dbReference type="NCBI Taxonomy" id="985250"/>
    <lineage>
        <taxon>Bacteria</taxon>
        <taxon>Pseudomonadati</taxon>
        <taxon>Pseudomonadota</taxon>
        <taxon>Gammaproteobacteria</taxon>
        <taxon>Nevskiales</taxon>
        <taxon>Nevskiaceae</taxon>
        <taxon>Sinimarinibacterium</taxon>
    </lineage>
</organism>
<evidence type="ECO:0000256" key="2">
    <source>
        <dbReference type="ARBA" id="ARBA00022692"/>
    </source>
</evidence>
<feature type="transmembrane region" description="Helical" evidence="5">
    <location>
        <begin position="80"/>
        <end position="100"/>
    </location>
</feature>
<keyword evidence="1 5" id="KW-1003">Cell membrane</keyword>
<dbReference type="Proteomes" id="UP000248330">
    <property type="component" value="Unassembled WGS sequence"/>
</dbReference>
<keyword evidence="7" id="KW-1185">Reference proteome</keyword>
<proteinExistence type="inferred from homology"/>
<keyword evidence="3 5" id="KW-1133">Transmembrane helix</keyword>
<dbReference type="RefSeq" id="WP_110263486.1">
    <property type="nucleotide sequence ID" value="NZ_CAKZQT010000007.1"/>
</dbReference>